<name>A0A2M7V962_9BACT</name>
<dbReference type="SUPFAM" id="SSF160246">
    <property type="entry name" value="EspE N-terminal domain-like"/>
    <property type="match status" value="1"/>
</dbReference>
<dbReference type="Pfam" id="PF00437">
    <property type="entry name" value="T2SSE"/>
    <property type="match status" value="1"/>
</dbReference>
<keyword evidence="4" id="KW-0067">ATP-binding</keyword>
<evidence type="ECO:0000256" key="3">
    <source>
        <dbReference type="ARBA" id="ARBA00022741"/>
    </source>
</evidence>
<dbReference type="EMBL" id="PFPK01000014">
    <property type="protein sequence ID" value="PIZ95362.1"/>
    <property type="molecule type" value="Genomic_DNA"/>
</dbReference>
<dbReference type="InterPro" id="IPR037257">
    <property type="entry name" value="T2SS_E_N_sf"/>
</dbReference>
<evidence type="ECO:0000256" key="6">
    <source>
        <dbReference type="PROSITE-ProRule" id="PRU00433"/>
    </source>
</evidence>
<dbReference type="PANTHER" id="PTHR30258">
    <property type="entry name" value="TYPE II SECRETION SYSTEM PROTEIN GSPE-RELATED"/>
    <property type="match status" value="1"/>
</dbReference>
<dbReference type="InterPro" id="IPR001482">
    <property type="entry name" value="T2SS/T4SS_dom"/>
</dbReference>
<evidence type="ECO:0000313" key="9">
    <source>
        <dbReference type="Proteomes" id="UP000228568"/>
    </source>
</evidence>
<dbReference type="GO" id="GO:0016887">
    <property type="term" value="F:ATP hydrolysis activity"/>
    <property type="evidence" value="ECO:0007669"/>
    <property type="project" value="TreeGrafter"/>
</dbReference>
<dbReference type="GO" id="GO:0020037">
    <property type="term" value="F:heme binding"/>
    <property type="evidence" value="ECO:0007669"/>
    <property type="project" value="InterPro"/>
</dbReference>
<organism evidence="8 9">
    <name type="scientific">Candidatus Magasanikbacteria bacterium CG_4_10_14_0_2_um_filter_37_12</name>
    <dbReference type="NCBI Taxonomy" id="1974637"/>
    <lineage>
        <taxon>Bacteria</taxon>
        <taxon>Candidatus Magasanikiibacteriota</taxon>
    </lineage>
</organism>
<dbReference type="GO" id="GO:0005524">
    <property type="term" value="F:ATP binding"/>
    <property type="evidence" value="ECO:0007669"/>
    <property type="project" value="UniProtKB-KW"/>
</dbReference>
<dbReference type="CDD" id="cd01129">
    <property type="entry name" value="PulE-GspE-like"/>
    <property type="match status" value="1"/>
</dbReference>
<sequence>MVDLFSIQDLLDQNSGNKKNDSVGGAGLHVNSVDTEKKLQKKIGQVNLKEREVLAERLAIQINYPHINLEQFPVSHEALRQITKEQARNIGVSCFYISQDQIRLGALDPTKEDVQAIFKNLQEKTHTQGVLYVISEHSLEKILKLYDTLPDIKPITKNVEIRAEDLAKVQADVSDFRSLQALLSKASTTDILTFILGAALKVDASDVHVEPEQDKVLVRFRLDGMLHDASKIDSGVYKKLISRIKLVSSLKINITAEPQDGRFTIRLSEGDVDVRVSVMPTVYGESVVMRLLHQSREGLSLDSLGIRGLAYDTLLEEIKKPNGMIITTGPTGSGKTTTLYAVMYLLNQSDVKIITLEDPVEYKMEGVNQSQIDKSKGYTFAKGLRSILRQDPDIAMVGEIRDLETADIAIQAALTGHLMLSTLHTNSAFGAVPRFLSMGVKPFLLAPALNVVMGQRLVRRLCQSCKKEVSLDESYTKKVQEIISTMPEKEKVEASKRGKIFFKSEGCDECHSLGYKGRVGVYEIFPIGDEVEKFILDGQISEYSIRELAIRHGVLTMVQDGIMKALDGMTSLEEVFRVIQ</sequence>
<feature type="domain" description="Cytochrome c" evidence="7">
    <location>
        <begin position="493"/>
        <end position="580"/>
    </location>
</feature>
<keyword evidence="2 6" id="KW-0479">Metal-binding</keyword>
<dbReference type="GO" id="GO:0009055">
    <property type="term" value="F:electron transfer activity"/>
    <property type="evidence" value="ECO:0007669"/>
    <property type="project" value="InterPro"/>
</dbReference>
<protein>
    <recommendedName>
        <fullName evidence="7">Cytochrome c domain-containing protein</fullName>
    </recommendedName>
</protein>
<evidence type="ECO:0000256" key="1">
    <source>
        <dbReference type="ARBA" id="ARBA00006611"/>
    </source>
</evidence>
<dbReference type="GO" id="GO:0046872">
    <property type="term" value="F:metal ion binding"/>
    <property type="evidence" value="ECO:0007669"/>
    <property type="project" value="UniProtKB-KW"/>
</dbReference>
<evidence type="ECO:0000313" key="8">
    <source>
        <dbReference type="EMBL" id="PIZ95362.1"/>
    </source>
</evidence>
<dbReference type="AlphaFoldDB" id="A0A2M7V962"/>
<dbReference type="PROSITE" id="PS51007">
    <property type="entry name" value="CYTC"/>
    <property type="match status" value="1"/>
</dbReference>
<evidence type="ECO:0000256" key="5">
    <source>
        <dbReference type="ARBA" id="ARBA00023004"/>
    </source>
</evidence>
<evidence type="ECO:0000256" key="2">
    <source>
        <dbReference type="ARBA" id="ARBA00022723"/>
    </source>
</evidence>
<dbReference type="SUPFAM" id="SSF52540">
    <property type="entry name" value="P-loop containing nucleoside triphosphate hydrolases"/>
    <property type="match status" value="1"/>
</dbReference>
<dbReference type="Gene3D" id="3.40.50.300">
    <property type="entry name" value="P-loop containing nucleotide triphosphate hydrolases"/>
    <property type="match status" value="1"/>
</dbReference>
<gene>
    <name evidence="8" type="ORF">COX81_00985</name>
</gene>
<accession>A0A2M7V962</accession>
<comment type="caution">
    <text evidence="8">The sequence shown here is derived from an EMBL/GenBank/DDBJ whole genome shotgun (WGS) entry which is preliminary data.</text>
</comment>
<dbReference type="GO" id="GO:0005886">
    <property type="term" value="C:plasma membrane"/>
    <property type="evidence" value="ECO:0007669"/>
    <property type="project" value="TreeGrafter"/>
</dbReference>
<reference evidence="9" key="1">
    <citation type="submission" date="2017-09" db="EMBL/GenBank/DDBJ databases">
        <title>Depth-based differentiation of microbial function through sediment-hosted aquifers and enrichment of novel symbionts in the deep terrestrial subsurface.</title>
        <authorList>
            <person name="Probst A.J."/>
            <person name="Ladd B."/>
            <person name="Jarett J.K."/>
            <person name="Geller-Mcgrath D.E."/>
            <person name="Sieber C.M.K."/>
            <person name="Emerson J.B."/>
            <person name="Anantharaman K."/>
            <person name="Thomas B.C."/>
            <person name="Malmstrom R."/>
            <person name="Stieglmeier M."/>
            <person name="Klingl A."/>
            <person name="Woyke T."/>
            <person name="Ryan C.M."/>
            <person name="Banfield J.F."/>
        </authorList>
    </citation>
    <scope>NUCLEOTIDE SEQUENCE [LARGE SCALE GENOMIC DNA]</scope>
</reference>
<evidence type="ECO:0000259" key="7">
    <source>
        <dbReference type="PROSITE" id="PS51007"/>
    </source>
</evidence>
<keyword evidence="6" id="KW-0349">Heme</keyword>
<dbReference type="Proteomes" id="UP000228568">
    <property type="component" value="Unassembled WGS sequence"/>
</dbReference>
<dbReference type="PANTHER" id="PTHR30258:SF1">
    <property type="entry name" value="PROTEIN TRANSPORT PROTEIN HOFB HOMOLOG"/>
    <property type="match status" value="1"/>
</dbReference>
<dbReference type="Gene3D" id="3.30.450.90">
    <property type="match status" value="1"/>
</dbReference>
<keyword evidence="5 6" id="KW-0408">Iron</keyword>
<comment type="similarity">
    <text evidence="1">Belongs to the GSP E family.</text>
</comment>
<keyword evidence="3" id="KW-0547">Nucleotide-binding</keyword>
<dbReference type="InterPro" id="IPR009056">
    <property type="entry name" value="Cyt_c-like_dom"/>
</dbReference>
<proteinExistence type="inferred from homology"/>
<evidence type="ECO:0000256" key="4">
    <source>
        <dbReference type="ARBA" id="ARBA00022840"/>
    </source>
</evidence>
<dbReference type="InterPro" id="IPR027417">
    <property type="entry name" value="P-loop_NTPase"/>
</dbReference>